<dbReference type="Pfam" id="PF01981">
    <property type="entry name" value="PTH2"/>
    <property type="match status" value="1"/>
</dbReference>
<keyword evidence="6" id="KW-1185">Reference proteome</keyword>
<dbReference type="CDD" id="cd02407">
    <property type="entry name" value="PTH2_family"/>
    <property type="match status" value="1"/>
</dbReference>
<dbReference type="PANTHER" id="PTHR12649">
    <property type="entry name" value="PEPTIDYL-TRNA HYDROLASE 2"/>
    <property type="match status" value="1"/>
</dbReference>
<organism evidence="5 6">
    <name type="scientific">Mycobacterium phage Myrna</name>
    <dbReference type="NCBI Taxonomy" id="546805"/>
    <lineage>
        <taxon>Viruses</taxon>
        <taxon>Duplodnaviria</taxon>
        <taxon>Heunggongvirae</taxon>
        <taxon>Uroviricota</taxon>
        <taxon>Caudoviricetes</taxon>
        <taxon>Ceeclamvirinae</taxon>
        <taxon>Myrnavirus</taxon>
        <taxon>Myrnavirus myrna</taxon>
    </lineage>
</organism>
<dbReference type="Gene3D" id="3.40.1490.10">
    <property type="entry name" value="Bit1"/>
    <property type="match status" value="1"/>
</dbReference>
<dbReference type="GO" id="GO:0004045">
    <property type="term" value="F:peptidyl-tRNA hydrolase activity"/>
    <property type="evidence" value="ECO:0007669"/>
    <property type="project" value="UniProtKB-EC"/>
</dbReference>
<dbReference type="KEGG" id="vg:6920740"/>
<evidence type="ECO:0000256" key="1">
    <source>
        <dbReference type="ARBA" id="ARBA00013260"/>
    </source>
</evidence>
<protein>
    <recommendedName>
        <fullName evidence="1">peptidyl-tRNA hydrolase</fullName>
        <ecNumber evidence="1">3.1.1.29</ecNumber>
    </recommendedName>
</protein>
<dbReference type="GeneID" id="6920740"/>
<dbReference type="Proteomes" id="UP000001849">
    <property type="component" value="Segment"/>
</dbReference>
<reference evidence="5 6" key="1">
    <citation type="submission" date="2008-06" db="EMBL/GenBank/DDBJ databases">
        <authorList>
            <person name="Smith A.L."/>
            <person name="Paladin E.C."/>
            <person name="Jacobs-Sera D."/>
            <person name="Hendirx R.W."/>
            <person name="Hatfull G.F."/>
        </authorList>
    </citation>
    <scope>NUCLEOTIDE SEQUENCE [LARGE SCALE GENOMIC DNA]</scope>
</reference>
<keyword evidence="2 5" id="KW-0378">Hydrolase</keyword>
<evidence type="ECO:0000313" key="5">
    <source>
        <dbReference type="EMBL" id="ACH62044.1"/>
    </source>
</evidence>
<dbReference type="NCBIfam" id="TIGR00283">
    <property type="entry name" value="arch_pth2"/>
    <property type="match status" value="1"/>
</dbReference>
<dbReference type="EC" id="3.1.1.29" evidence="1"/>
<dbReference type="RefSeq" id="YP_002224954.1">
    <property type="nucleotide sequence ID" value="NC_011273.1"/>
</dbReference>
<dbReference type="OrthoDB" id="23785at10239"/>
<sequence>MKQVIVMRTDLGMRKGKMIAQGAHASLAAVLPYRDDFRVQAWLKNSFTKICLRVDSEEELMSIFAKAVHKGLICELITDSGKTEFHGVPTKTCLAIGPDLEPIIDEITGELHLL</sequence>
<dbReference type="EMBL" id="EU826466">
    <property type="protein sequence ID" value="ACH62044.1"/>
    <property type="molecule type" value="Genomic_DNA"/>
</dbReference>
<evidence type="ECO:0000256" key="2">
    <source>
        <dbReference type="ARBA" id="ARBA00022801"/>
    </source>
</evidence>
<evidence type="ECO:0000256" key="4">
    <source>
        <dbReference type="ARBA" id="ARBA00048707"/>
    </source>
</evidence>
<dbReference type="InterPro" id="IPR023476">
    <property type="entry name" value="Pep_tRNA_hydro_II_dom_sf"/>
</dbReference>
<dbReference type="PANTHER" id="PTHR12649:SF11">
    <property type="entry name" value="PEPTIDYL-TRNA HYDROLASE 2, MITOCHONDRIAL"/>
    <property type="match status" value="1"/>
</dbReference>
<dbReference type="InterPro" id="IPR002833">
    <property type="entry name" value="PTH2"/>
</dbReference>
<evidence type="ECO:0000313" key="6">
    <source>
        <dbReference type="Proteomes" id="UP000001849"/>
    </source>
</evidence>
<dbReference type="SUPFAM" id="SSF102462">
    <property type="entry name" value="Peptidyl-tRNA hydrolase II"/>
    <property type="match status" value="1"/>
</dbReference>
<name>B5LJ47_9CAUD</name>
<comment type="similarity">
    <text evidence="3">Belongs to the PTH2 family.</text>
</comment>
<proteinExistence type="inferred from homology"/>
<accession>B5LJ47</accession>
<gene>
    <name evidence="5" type="primary">36</name>
    <name evidence="5" type="ORF">MYRNA_36</name>
</gene>
<evidence type="ECO:0000256" key="3">
    <source>
        <dbReference type="ARBA" id="ARBA00038050"/>
    </source>
</evidence>
<comment type="catalytic activity">
    <reaction evidence="4">
        <text>an N-acyl-L-alpha-aminoacyl-tRNA + H2O = an N-acyl-L-amino acid + a tRNA + H(+)</text>
        <dbReference type="Rhea" id="RHEA:54448"/>
        <dbReference type="Rhea" id="RHEA-COMP:10123"/>
        <dbReference type="Rhea" id="RHEA-COMP:13883"/>
        <dbReference type="ChEBI" id="CHEBI:15377"/>
        <dbReference type="ChEBI" id="CHEBI:15378"/>
        <dbReference type="ChEBI" id="CHEBI:59874"/>
        <dbReference type="ChEBI" id="CHEBI:78442"/>
        <dbReference type="ChEBI" id="CHEBI:138191"/>
        <dbReference type="EC" id="3.1.1.29"/>
    </reaction>
</comment>